<keyword evidence="3" id="KW-0862">Zinc</keyword>
<dbReference type="InterPro" id="IPR016024">
    <property type="entry name" value="ARM-type_fold"/>
</dbReference>
<evidence type="ECO:0000259" key="5">
    <source>
        <dbReference type="PROSITE" id="PS50865"/>
    </source>
</evidence>
<reference evidence="6 7" key="1">
    <citation type="journal article" date="2018" name="Biotechnol. Biofuels">
        <title>Integrative visual omics of the white-rot fungus Polyporus brumalis exposes the biotechnological potential of its oxidative enzymes for delignifying raw plant biomass.</title>
        <authorList>
            <person name="Miyauchi S."/>
            <person name="Rancon A."/>
            <person name="Drula E."/>
            <person name="Hage H."/>
            <person name="Chaduli D."/>
            <person name="Favel A."/>
            <person name="Grisel S."/>
            <person name="Henrissat B."/>
            <person name="Herpoel-Gimbert I."/>
            <person name="Ruiz-Duenas F.J."/>
            <person name="Chevret D."/>
            <person name="Hainaut M."/>
            <person name="Lin J."/>
            <person name="Wang M."/>
            <person name="Pangilinan J."/>
            <person name="Lipzen A."/>
            <person name="Lesage-Meessen L."/>
            <person name="Navarro D."/>
            <person name="Riley R."/>
            <person name="Grigoriev I.V."/>
            <person name="Zhou S."/>
            <person name="Raouche S."/>
            <person name="Rosso M.N."/>
        </authorList>
    </citation>
    <scope>NUCLEOTIDE SEQUENCE [LARGE SCALE GENOMIC DNA]</scope>
    <source>
        <strain evidence="6 7">BRFM 1820</strain>
    </source>
</reference>
<dbReference type="Proteomes" id="UP000256964">
    <property type="component" value="Unassembled WGS sequence"/>
</dbReference>
<dbReference type="STRING" id="139420.A0A371DBF2"/>
<keyword evidence="1" id="KW-0479">Metal-binding</keyword>
<dbReference type="OrthoDB" id="341421at2759"/>
<dbReference type="AlphaFoldDB" id="A0A371DBF2"/>
<dbReference type="Gene3D" id="6.10.140.2220">
    <property type="match status" value="1"/>
</dbReference>
<name>A0A371DBF2_9APHY</name>
<evidence type="ECO:0000256" key="2">
    <source>
        <dbReference type="ARBA" id="ARBA00022771"/>
    </source>
</evidence>
<proteinExistence type="predicted"/>
<keyword evidence="7" id="KW-1185">Reference proteome</keyword>
<dbReference type="PROSITE" id="PS50865">
    <property type="entry name" value="ZF_MYND_2"/>
    <property type="match status" value="1"/>
</dbReference>
<dbReference type="SUPFAM" id="SSF144232">
    <property type="entry name" value="HIT/MYND zinc finger-like"/>
    <property type="match status" value="1"/>
</dbReference>
<evidence type="ECO:0000256" key="4">
    <source>
        <dbReference type="PROSITE-ProRule" id="PRU00134"/>
    </source>
</evidence>
<dbReference type="EMBL" id="KZ857403">
    <property type="protein sequence ID" value="RDX49840.1"/>
    <property type="molecule type" value="Genomic_DNA"/>
</dbReference>
<gene>
    <name evidence="6" type="ORF">OH76DRAFT_1403392</name>
</gene>
<dbReference type="InterPro" id="IPR002893">
    <property type="entry name" value="Znf_MYND"/>
</dbReference>
<dbReference type="SUPFAM" id="SSF48371">
    <property type="entry name" value="ARM repeat"/>
    <property type="match status" value="1"/>
</dbReference>
<keyword evidence="2 4" id="KW-0863">Zinc-finger</keyword>
<evidence type="ECO:0000256" key="3">
    <source>
        <dbReference type="ARBA" id="ARBA00022833"/>
    </source>
</evidence>
<dbReference type="GO" id="GO:0008270">
    <property type="term" value="F:zinc ion binding"/>
    <property type="evidence" value="ECO:0007669"/>
    <property type="project" value="UniProtKB-KW"/>
</dbReference>
<accession>A0A371DBF2</accession>
<evidence type="ECO:0000313" key="7">
    <source>
        <dbReference type="Proteomes" id="UP000256964"/>
    </source>
</evidence>
<evidence type="ECO:0000313" key="6">
    <source>
        <dbReference type="EMBL" id="RDX49840.1"/>
    </source>
</evidence>
<evidence type="ECO:0000256" key="1">
    <source>
        <dbReference type="ARBA" id="ARBA00022723"/>
    </source>
</evidence>
<feature type="domain" description="MYND-type" evidence="5">
    <location>
        <begin position="605"/>
        <end position="643"/>
    </location>
</feature>
<organism evidence="6 7">
    <name type="scientific">Lentinus brumalis</name>
    <dbReference type="NCBI Taxonomy" id="2498619"/>
    <lineage>
        <taxon>Eukaryota</taxon>
        <taxon>Fungi</taxon>
        <taxon>Dikarya</taxon>
        <taxon>Basidiomycota</taxon>
        <taxon>Agaricomycotina</taxon>
        <taxon>Agaricomycetes</taxon>
        <taxon>Polyporales</taxon>
        <taxon>Polyporaceae</taxon>
        <taxon>Lentinus</taxon>
    </lineage>
</organism>
<dbReference type="Pfam" id="PF01753">
    <property type="entry name" value="zf-MYND"/>
    <property type="match status" value="1"/>
</dbReference>
<dbReference type="PROSITE" id="PS01360">
    <property type="entry name" value="ZF_MYND_1"/>
    <property type="match status" value="1"/>
</dbReference>
<protein>
    <recommendedName>
        <fullName evidence="5">MYND-type domain-containing protein</fullName>
    </recommendedName>
</protein>
<sequence>MFDLACVESQWELCDAIMRIWLDICADAVLCRVFLDRDLFSKVLQVMENADPSILLQLLSILARHGDDKVRTDVLHHLPDLLRMQWDPWMCDEPDNDEFLVITLCHCIGTSGFPADPEQIFPANLSVNFVADVALHALEASDVSYDLIIHAFPLLIICVQACPPEEYKTRSRILDFLAVLLHSNDVVMRCVAAWVFCGLPPTEQRSRSDYASRMGTVELVNFPELALLPVPPKSERASIRTSTFTVRSLLRAVHMDGDLYKFGLGMVPVLLNRPLLYNDGDFPPFKDSTLIGLDSLLAESAEILRRRGDQAHRDTADTLTLEHLARSGQSDAAASYAREVLKRNPQHRYAHVTLCEQSEDREEALQTARKGLRLGHLTPYLRRRLFVSAIELSHAKGQTLLLQAGPSDWRRRRAALECLLSAWKIDRAFVPTAPIDMPQLQHATELSIMYHLILEGNCLPGYPPIQPLLDRIDESTRTLESAGFKVSEGSIREGRKALLHHFSQGYDKWAAFVERFDQIDEENRAFGIHERPGTTAKARAWFPRHWGRADGEEDEQDGDEYAQWWTPENTPTLKSLLGGPLRCSCHSSEDGCVQLAPGLAMLYACSWCSTRTVIVRRCSGCEDAWYCDSHCQRAHWPKHRLVCRYRE</sequence>